<protein>
    <submittedName>
        <fullName evidence="2">AAA family ATPase</fullName>
    </submittedName>
</protein>
<organism evidence="2 3">
    <name type="scientific">Pelomonas margarita</name>
    <dbReference type="NCBI Taxonomy" id="3299031"/>
    <lineage>
        <taxon>Bacteria</taxon>
        <taxon>Pseudomonadati</taxon>
        <taxon>Pseudomonadota</taxon>
        <taxon>Betaproteobacteria</taxon>
        <taxon>Burkholderiales</taxon>
        <taxon>Sphaerotilaceae</taxon>
        <taxon>Roseateles</taxon>
    </lineage>
</organism>
<evidence type="ECO:0000259" key="1">
    <source>
        <dbReference type="SMART" id="SM00382"/>
    </source>
</evidence>
<evidence type="ECO:0000313" key="3">
    <source>
        <dbReference type="Proteomes" id="UP001606301"/>
    </source>
</evidence>
<keyword evidence="3" id="KW-1185">Reference proteome</keyword>
<gene>
    <name evidence="2" type="ORF">ACG0Z3_03665</name>
</gene>
<feature type="domain" description="AAA+ ATPase" evidence="1">
    <location>
        <begin position="23"/>
        <end position="340"/>
    </location>
</feature>
<dbReference type="InterPro" id="IPR051396">
    <property type="entry name" value="Bact_Antivir_Def_Nuclease"/>
</dbReference>
<dbReference type="Gene3D" id="3.40.50.300">
    <property type="entry name" value="P-loop containing nucleotide triphosphate hydrolases"/>
    <property type="match status" value="1"/>
</dbReference>
<dbReference type="SMART" id="SM00382">
    <property type="entry name" value="AAA"/>
    <property type="match status" value="1"/>
</dbReference>
<proteinExistence type="predicted"/>
<dbReference type="SUPFAM" id="SSF52540">
    <property type="entry name" value="P-loop containing nucleoside triphosphate hydrolases"/>
    <property type="match status" value="1"/>
</dbReference>
<evidence type="ECO:0000313" key="2">
    <source>
        <dbReference type="EMBL" id="MFG6439771.1"/>
    </source>
</evidence>
<dbReference type="CDD" id="cd00267">
    <property type="entry name" value="ABC_ATPase"/>
    <property type="match status" value="1"/>
</dbReference>
<sequence>MSTFSVQSLRPYKSLKRVDWRDVPNFSVVTGVNGSGKTHLLELIASSLGYHIEKSADGRDSKPGVVHGFPLATGDILYVQAEKSIQFKVSSSLRDIEELIDTLYRRPVNDPNGAWRASGSLYAGFSSKKGAQNEHQILTPSKDEFRERLTPSVISYGRLSGPNPDLALLFLSYAVLQAEARNRKMTDKQIVDQFGEAPWVLLNRIFELAELPFGVEAPAEPKPSVFSKSIEFELKLFDKAKGVTLSPNDLSAGEKVIVSMVFLHYTSEYGNSKYKLLLLDEPDTHLHPSFIKKYIRILTEVLVTEKQVRAVMTTHSPITVAIVPEAAIHNLDRSIGDTPLKVSRERALETLLQGVPSLSVRYEQRLPIFVESKFDVAYYEGLVKALRRLTTFFYEPVFLAPLQGLPS</sequence>
<dbReference type="EMBL" id="JBIGHW010000002">
    <property type="protein sequence ID" value="MFG6439771.1"/>
    <property type="molecule type" value="Genomic_DNA"/>
</dbReference>
<comment type="caution">
    <text evidence="2">The sequence shown here is derived from an EMBL/GenBank/DDBJ whole genome shotgun (WGS) entry which is preliminary data.</text>
</comment>
<dbReference type="PANTHER" id="PTHR43581:SF4">
    <property type="entry name" value="ATP_GTP PHOSPHATASE"/>
    <property type="match status" value="1"/>
</dbReference>
<dbReference type="InterPro" id="IPR041685">
    <property type="entry name" value="AAA_GajA/Old/RecF-like"/>
</dbReference>
<dbReference type="InterPro" id="IPR027417">
    <property type="entry name" value="P-loop_NTPase"/>
</dbReference>
<accession>A0ABW7FDI7</accession>
<reference evidence="2 3" key="1">
    <citation type="submission" date="2024-08" db="EMBL/GenBank/DDBJ databases">
        <authorList>
            <person name="Lu H."/>
        </authorList>
    </citation>
    <scope>NUCLEOTIDE SEQUENCE [LARGE SCALE GENOMIC DNA]</scope>
    <source>
        <strain evidence="2 3">LKC17W</strain>
    </source>
</reference>
<name>A0ABW7FDI7_9BURK</name>
<dbReference type="Pfam" id="PF13175">
    <property type="entry name" value="AAA_15"/>
    <property type="match status" value="1"/>
</dbReference>
<dbReference type="InterPro" id="IPR003593">
    <property type="entry name" value="AAA+_ATPase"/>
</dbReference>
<dbReference type="Proteomes" id="UP001606301">
    <property type="component" value="Unassembled WGS sequence"/>
</dbReference>
<dbReference type="PANTHER" id="PTHR43581">
    <property type="entry name" value="ATP/GTP PHOSPHATASE"/>
    <property type="match status" value="1"/>
</dbReference>